<accession>A0A3R7HVC6</accession>
<name>A0A3R7HVC6_9EURY</name>
<evidence type="ECO:0000313" key="2">
    <source>
        <dbReference type="Proteomes" id="UP000283805"/>
    </source>
</evidence>
<reference evidence="1 2" key="1">
    <citation type="submission" date="2018-09" db="EMBL/GenBank/DDBJ databases">
        <title>Genomic Encyclopedia of Archaeal and Bacterial Type Strains, Phase II (KMG-II): from individual species to whole genera.</title>
        <authorList>
            <person name="Goeker M."/>
        </authorList>
    </citation>
    <scope>NUCLEOTIDE SEQUENCE [LARGE SCALE GENOMIC DNA]</scope>
    <source>
        <strain evidence="1 2">DSM 13151</strain>
    </source>
</reference>
<gene>
    <name evidence="1" type="ORF">ATJ93_4257</name>
</gene>
<keyword evidence="2" id="KW-1185">Reference proteome</keyword>
<comment type="caution">
    <text evidence="1">The sequence shown here is derived from an EMBL/GenBank/DDBJ whole genome shotgun (WGS) entry which is preliminary data.</text>
</comment>
<evidence type="ECO:0000313" key="1">
    <source>
        <dbReference type="EMBL" id="RKD88599.1"/>
    </source>
</evidence>
<dbReference type="Proteomes" id="UP000283805">
    <property type="component" value="Unassembled WGS sequence"/>
</dbReference>
<organism evidence="1 2">
    <name type="scientific">Halopiger aswanensis</name>
    <dbReference type="NCBI Taxonomy" id="148449"/>
    <lineage>
        <taxon>Archaea</taxon>
        <taxon>Methanobacteriati</taxon>
        <taxon>Methanobacteriota</taxon>
        <taxon>Stenosarchaea group</taxon>
        <taxon>Halobacteria</taxon>
        <taxon>Halobacteriales</taxon>
        <taxon>Natrialbaceae</taxon>
        <taxon>Halopiger</taxon>
    </lineage>
</organism>
<protein>
    <submittedName>
        <fullName evidence="1">Uncharacterized protein</fullName>
    </submittedName>
</protein>
<sequence length="52" mass="5507">MKAVNCTVTLTSNAGDEPPITTIEGKNDTKTALTDLRMIPDTITAICDAPML</sequence>
<dbReference type="EMBL" id="RAPO01000005">
    <property type="protein sequence ID" value="RKD88599.1"/>
    <property type="molecule type" value="Genomic_DNA"/>
</dbReference>
<dbReference type="AlphaFoldDB" id="A0A3R7HVC6"/>
<proteinExistence type="predicted"/>